<comment type="caution">
    <text evidence="2">The sequence shown here is derived from an EMBL/GenBank/DDBJ whole genome shotgun (WGS) entry which is preliminary data.</text>
</comment>
<gene>
    <name evidence="2" type="ORF">SAMN02927897_03179</name>
</gene>
<dbReference type="Proteomes" id="UP000183569">
    <property type="component" value="Unassembled WGS sequence"/>
</dbReference>
<sequence length="312" mass="34830">MKRVYPQWLAACVLFFAVLPAQAELTSADKQSIAQLVDVWNSHLNGNAKATGSDLYAAQVEWFGQRLARDEVLRRQQAFTSHSPHYAQRIITTLDVAEDEAGQVQVEFVKQAGLDEKQVKNYPAQLTFSKHPEGWRISGETDLLTRLNQKEASVQGLLTKGKFDGITKDVVWVNARDPKTGGSCDEEGDCECNLWSSNPAVKPAVVPQCIGGGVETLSQLDDSGRDRVVVFPQWWTSAWRVVYVFDIQQGQWAKALPSFPININVQEDDDAATLVKRDTQHNGNVLVKKALWDEKQEDIVTPQESEPLLVVK</sequence>
<protein>
    <submittedName>
        <fullName evidence="2">Uncharacterized protein</fullName>
    </submittedName>
</protein>
<evidence type="ECO:0000313" key="3">
    <source>
        <dbReference type="Proteomes" id="UP000183569"/>
    </source>
</evidence>
<proteinExistence type="predicted"/>
<feature type="chain" id="PRO_5032775949" evidence="1">
    <location>
        <begin position="24"/>
        <end position="312"/>
    </location>
</feature>
<evidence type="ECO:0000313" key="2">
    <source>
        <dbReference type="EMBL" id="SCX55741.1"/>
    </source>
</evidence>
<dbReference type="EMBL" id="FMUI01000010">
    <property type="protein sequence ID" value="SCX55741.1"/>
    <property type="molecule type" value="Genomic_DNA"/>
</dbReference>
<reference evidence="2 3" key="1">
    <citation type="submission" date="2016-10" db="EMBL/GenBank/DDBJ databases">
        <authorList>
            <person name="Varghese N."/>
            <person name="Submissions S."/>
        </authorList>
    </citation>
    <scope>NUCLEOTIDE SEQUENCE [LARGE SCALE GENOMIC DNA]</scope>
    <source>
        <strain evidence="2 3">CGMCC 1.12102</strain>
    </source>
</reference>
<evidence type="ECO:0000256" key="1">
    <source>
        <dbReference type="SAM" id="SignalP"/>
    </source>
</evidence>
<accession>A0A1G4YQR7</accession>
<feature type="signal peptide" evidence="1">
    <location>
        <begin position="1"/>
        <end position="23"/>
    </location>
</feature>
<name>A0A1G4YQR7_9ENTR</name>
<dbReference type="GeneID" id="23844993"/>
<keyword evidence="1" id="KW-0732">Signal</keyword>
<dbReference type="AlphaFoldDB" id="A0A1G4YQR7"/>
<dbReference type="RefSeq" id="WP_017458931.1">
    <property type="nucleotide sequence ID" value="NZ_FMUI01000010.1"/>
</dbReference>
<organism evidence="2 3">
    <name type="scientific">Kosakonia sacchari</name>
    <dbReference type="NCBI Taxonomy" id="1158459"/>
    <lineage>
        <taxon>Bacteria</taxon>
        <taxon>Pseudomonadati</taxon>
        <taxon>Pseudomonadota</taxon>
        <taxon>Gammaproteobacteria</taxon>
        <taxon>Enterobacterales</taxon>
        <taxon>Enterobacteriaceae</taxon>
        <taxon>Kosakonia</taxon>
    </lineage>
</organism>